<keyword evidence="14" id="KW-1185">Reference proteome</keyword>
<evidence type="ECO:0000313" key="15">
    <source>
        <dbReference type="RefSeq" id="XP_042560271.1"/>
    </source>
</evidence>
<feature type="transmembrane region" description="Helical" evidence="11">
    <location>
        <begin position="527"/>
        <end position="551"/>
    </location>
</feature>
<keyword evidence="8" id="KW-0675">Receptor</keyword>
<feature type="transmembrane region" description="Helical" evidence="11">
    <location>
        <begin position="377"/>
        <end position="397"/>
    </location>
</feature>
<dbReference type="GO" id="GO:0042102">
    <property type="term" value="P:positive regulation of T cell proliferation"/>
    <property type="evidence" value="ECO:0007669"/>
    <property type="project" value="TreeGrafter"/>
</dbReference>
<dbReference type="InterPro" id="IPR003599">
    <property type="entry name" value="Ig_sub"/>
</dbReference>
<keyword evidence="4 12" id="KW-0732">Signal</keyword>
<feature type="transmembrane region" description="Helical" evidence="11">
    <location>
        <begin position="354"/>
        <end position="371"/>
    </location>
</feature>
<keyword evidence="3 11" id="KW-0812">Transmembrane</keyword>
<evidence type="ECO:0000256" key="4">
    <source>
        <dbReference type="ARBA" id="ARBA00022729"/>
    </source>
</evidence>
<evidence type="ECO:0000256" key="12">
    <source>
        <dbReference type="SAM" id="SignalP"/>
    </source>
</evidence>
<protein>
    <submittedName>
        <fullName evidence="15">Uncharacterized protein LOC105906565 isoform X2</fullName>
    </submittedName>
</protein>
<feature type="domain" description="Ig-like" evidence="13">
    <location>
        <begin position="147"/>
        <end position="245"/>
    </location>
</feature>
<organism evidence="14 15">
    <name type="scientific">Clupea harengus</name>
    <name type="common">Atlantic herring</name>
    <dbReference type="NCBI Taxonomy" id="7950"/>
    <lineage>
        <taxon>Eukaryota</taxon>
        <taxon>Metazoa</taxon>
        <taxon>Chordata</taxon>
        <taxon>Craniata</taxon>
        <taxon>Vertebrata</taxon>
        <taxon>Euteleostomi</taxon>
        <taxon>Actinopterygii</taxon>
        <taxon>Neopterygii</taxon>
        <taxon>Teleostei</taxon>
        <taxon>Clupei</taxon>
        <taxon>Clupeiformes</taxon>
        <taxon>Clupeoidei</taxon>
        <taxon>Clupeidae</taxon>
        <taxon>Clupea</taxon>
    </lineage>
</organism>
<dbReference type="InterPro" id="IPR051713">
    <property type="entry name" value="T-cell_Activation_Regulation"/>
</dbReference>
<feature type="domain" description="Ig-like" evidence="13">
    <location>
        <begin position="32"/>
        <end position="125"/>
    </location>
</feature>
<dbReference type="Pfam" id="PF07686">
    <property type="entry name" value="V-set"/>
    <property type="match status" value="2"/>
</dbReference>
<reference evidence="15" key="1">
    <citation type="submission" date="2025-08" db="UniProtKB">
        <authorList>
            <consortium name="RefSeq"/>
        </authorList>
    </citation>
    <scope>IDENTIFICATION</scope>
</reference>
<dbReference type="InterPro" id="IPR003598">
    <property type="entry name" value="Ig_sub2"/>
</dbReference>
<keyword evidence="5 11" id="KW-1133">Transmembrane helix</keyword>
<evidence type="ECO:0000256" key="11">
    <source>
        <dbReference type="SAM" id="Phobius"/>
    </source>
</evidence>
<evidence type="ECO:0000256" key="9">
    <source>
        <dbReference type="ARBA" id="ARBA00023180"/>
    </source>
</evidence>
<dbReference type="GO" id="GO:0006955">
    <property type="term" value="P:immune response"/>
    <property type="evidence" value="ECO:0007669"/>
    <property type="project" value="TreeGrafter"/>
</dbReference>
<dbReference type="InterPro" id="IPR013106">
    <property type="entry name" value="Ig_V-set"/>
</dbReference>
<sequence>MALESLLMVWILTSSEAFLLRGPAGPLVAQLGGSVLLPCSAETPLPLEELEVEWRRTDSEALVHLFQEGEVRPESQSYDYSGRAHFLTEGFAAGNYSLLLTNVTRADGRDYICKVFTNLDSNEITAEIKDIERLVVTGTGVASAYVGDEVTLNCSVDSHIPPGELDNVTWKRKDQEMLVLVFRYDQIVPVSAHELYRDRADLFTAEIPKGNFSLRLKHVRPEDKGEYVCEAHSGHLSASTIIVLQGLGPPPVLILALVLCVIALLLALGLGVPSCIHLVSNDNGRTMLMHCSLVFCPNIIMFIAFMLYGVKQGFVVEIATCATVNLVRFLLVFKTAPYLDRLPACPKKYIKGMGVMLQYLITAGALFSGVFADLSVFGINTYFFGYAVGMNLFFNFWEIIFDGIKDLEYWCFTYVDIINWILLWLLVVGYSTFNLSMSITTLTVTLGVDVFFHFQHFHKKWYVMWTILLVLLFPTCISTFFYYLYWMLANKPEGPGLMCGCALLYSLTAVSGFDHPQTTADIPIPHIVVYIFGAAALPVINAAALTTELITQLVTGARMFSDLQVIVLPCECVFVCGWLALQPYHYWKRTGAIIQEQLRGIATTLSCKHQRSQEP</sequence>
<feature type="transmembrane region" description="Helical" evidence="11">
    <location>
        <begin position="314"/>
        <end position="333"/>
    </location>
</feature>
<feature type="transmembrane region" description="Helical" evidence="11">
    <location>
        <begin position="252"/>
        <end position="276"/>
    </location>
</feature>
<keyword evidence="10" id="KW-0393">Immunoglobulin domain</keyword>
<evidence type="ECO:0000256" key="6">
    <source>
        <dbReference type="ARBA" id="ARBA00023136"/>
    </source>
</evidence>
<dbReference type="GO" id="GO:0071222">
    <property type="term" value="P:cellular response to lipopolysaccharide"/>
    <property type="evidence" value="ECO:0007669"/>
    <property type="project" value="TreeGrafter"/>
</dbReference>
<dbReference type="PANTHER" id="PTHR25466">
    <property type="entry name" value="T-LYMPHOCYTE ACTIVATION ANTIGEN"/>
    <property type="match status" value="1"/>
</dbReference>
<dbReference type="RefSeq" id="XP_042560271.1">
    <property type="nucleotide sequence ID" value="XM_042704337.1"/>
</dbReference>
<keyword evidence="2" id="KW-1003">Cell membrane</keyword>
<dbReference type="FunFam" id="2.60.40.10:FF:000142">
    <property type="entry name" value="V-set domain-containing T-cell activation inhibitor 1"/>
    <property type="match status" value="1"/>
</dbReference>
<keyword evidence="9" id="KW-0325">Glycoprotein</keyword>
<gene>
    <name evidence="15" type="primary">LOC105906565</name>
</gene>
<evidence type="ECO:0000256" key="3">
    <source>
        <dbReference type="ARBA" id="ARBA00022692"/>
    </source>
</evidence>
<dbReference type="GO" id="GO:0031295">
    <property type="term" value="P:T cell costimulation"/>
    <property type="evidence" value="ECO:0007669"/>
    <property type="project" value="TreeGrafter"/>
</dbReference>
<feature type="signal peptide" evidence="12">
    <location>
        <begin position="1"/>
        <end position="17"/>
    </location>
</feature>
<keyword evidence="6 11" id="KW-0472">Membrane</keyword>
<evidence type="ECO:0000256" key="8">
    <source>
        <dbReference type="ARBA" id="ARBA00023170"/>
    </source>
</evidence>
<name>A0A8M1K8B2_CLUHA</name>
<evidence type="ECO:0000256" key="7">
    <source>
        <dbReference type="ARBA" id="ARBA00023157"/>
    </source>
</evidence>
<dbReference type="PANTHER" id="PTHR25466:SF14">
    <property type="entry name" value="BUTYROPHILIN SUBFAMILY 2 MEMBER A2-LIKE-RELATED"/>
    <property type="match status" value="1"/>
</dbReference>
<dbReference type="GO" id="GO:0007166">
    <property type="term" value="P:cell surface receptor signaling pathway"/>
    <property type="evidence" value="ECO:0007669"/>
    <property type="project" value="TreeGrafter"/>
</dbReference>
<dbReference type="SMART" id="SM00409">
    <property type="entry name" value="IG"/>
    <property type="match status" value="2"/>
</dbReference>
<dbReference type="GO" id="GO:0009897">
    <property type="term" value="C:external side of plasma membrane"/>
    <property type="evidence" value="ECO:0007669"/>
    <property type="project" value="TreeGrafter"/>
</dbReference>
<accession>A0A8M1K8B2</accession>
<dbReference type="Proteomes" id="UP000515152">
    <property type="component" value="Unplaced"/>
</dbReference>
<dbReference type="SMART" id="SM00406">
    <property type="entry name" value="IGv"/>
    <property type="match status" value="2"/>
</dbReference>
<evidence type="ECO:0000256" key="1">
    <source>
        <dbReference type="ARBA" id="ARBA00004251"/>
    </source>
</evidence>
<feature type="transmembrane region" description="Helical" evidence="11">
    <location>
        <begin position="563"/>
        <end position="581"/>
    </location>
</feature>
<dbReference type="SMART" id="SM00408">
    <property type="entry name" value="IGc2"/>
    <property type="match status" value="2"/>
</dbReference>
<dbReference type="AlphaFoldDB" id="A0A8M1K8B2"/>
<feature type="transmembrane region" description="Helical" evidence="11">
    <location>
        <begin position="288"/>
        <end position="308"/>
    </location>
</feature>
<evidence type="ECO:0000313" key="14">
    <source>
        <dbReference type="Proteomes" id="UP000515152"/>
    </source>
</evidence>
<evidence type="ECO:0000259" key="13">
    <source>
        <dbReference type="PROSITE" id="PS50835"/>
    </source>
</evidence>
<dbReference type="GeneID" id="105906565"/>
<comment type="subcellular location">
    <subcellularLocation>
        <location evidence="1">Cell membrane</location>
        <topology evidence="1">Single-pass type I membrane protein</topology>
    </subcellularLocation>
</comment>
<keyword evidence="7" id="KW-1015">Disulfide bond</keyword>
<evidence type="ECO:0000256" key="5">
    <source>
        <dbReference type="ARBA" id="ARBA00022989"/>
    </source>
</evidence>
<feature type="transmembrane region" description="Helical" evidence="11">
    <location>
        <begin position="461"/>
        <end position="483"/>
    </location>
</feature>
<dbReference type="GO" id="GO:0042130">
    <property type="term" value="P:negative regulation of T cell proliferation"/>
    <property type="evidence" value="ECO:0007669"/>
    <property type="project" value="TreeGrafter"/>
</dbReference>
<dbReference type="PROSITE" id="PS50835">
    <property type="entry name" value="IG_LIKE"/>
    <property type="match status" value="2"/>
</dbReference>
<feature type="chain" id="PRO_5035445019" evidence="12">
    <location>
        <begin position="18"/>
        <end position="615"/>
    </location>
</feature>
<evidence type="ECO:0000256" key="10">
    <source>
        <dbReference type="ARBA" id="ARBA00023319"/>
    </source>
</evidence>
<evidence type="ECO:0000256" key="2">
    <source>
        <dbReference type="ARBA" id="ARBA00022475"/>
    </source>
</evidence>
<dbReference type="InterPro" id="IPR007110">
    <property type="entry name" value="Ig-like_dom"/>
</dbReference>
<proteinExistence type="predicted"/>